<comment type="caution">
    <text evidence="2">The sequence shown here is derived from an EMBL/GenBank/DDBJ whole genome shotgun (WGS) entry which is preliminary data.</text>
</comment>
<reference evidence="2 3" key="1">
    <citation type="journal article" date="2018" name="New Phytol.">
        <title>Phylogenomics of Endogonaceae and evolution of mycorrhizas within Mucoromycota.</title>
        <authorList>
            <person name="Chang Y."/>
            <person name="Desiro A."/>
            <person name="Na H."/>
            <person name="Sandor L."/>
            <person name="Lipzen A."/>
            <person name="Clum A."/>
            <person name="Barry K."/>
            <person name="Grigoriev I.V."/>
            <person name="Martin F.M."/>
            <person name="Stajich J.E."/>
            <person name="Smith M.E."/>
            <person name="Bonito G."/>
            <person name="Spatafora J.W."/>
        </authorList>
    </citation>
    <scope>NUCLEOTIDE SEQUENCE [LARGE SCALE GENOMIC DNA]</scope>
    <source>
        <strain evidence="2 3">AD002</strain>
    </source>
</reference>
<evidence type="ECO:0000313" key="3">
    <source>
        <dbReference type="Proteomes" id="UP000274822"/>
    </source>
</evidence>
<keyword evidence="1" id="KW-0472">Membrane</keyword>
<evidence type="ECO:0000313" key="2">
    <source>
        <dbReference type="EMBL" id="RUS33292.1"/>
    </source>
</evidence>
<feature type="transmembrane region" description="Helical" evidence="1">
    <location>
        <begin position="102"/>
        <end position="121"/>
    </location>
</feature>
<feature type="transmembrane region" description="Helical" evidence="1">
    <location>
        <begin position="14"/>
        <end position="33"/>
    </location>
</feature>
<feature type="transmembrane region" description="Helical" evidence="1">
    <location>
        <begin position="211"/>
        <end position="232"/>
    </location>
</feature>
<keyword evidence="1" id="KW-0812">Transmembrane</keyword>
<dbReference type="PANTHER" id="PTHR38848">
    <property type="entry name" value="G-PROTEIN COUPLED RECEPTORS FAMILY 3 PROFILE DOMAIN-CONTAINING PROTEIN"/>
    <property type="match status" value="1"/>
</dbReference>
<sequence>MYTHYPSTSDWDELFAYVVSLACISVIAVLFGVKISDGRLQNLSSITYPRILVLMLYFASWAFSAISMVLIVTNDGMNPVSFCNLPSAHAYSSPPDGLSNPLLVALGNIISCNLTILACNVDREGVGRDLYRHQANENAAVQIPSGIADAGQHHRTRRHLHHRFSAPCTDNHLGKQSCYITILFIRPLLAVGRNAPGDWSRSILHHVAWRNAIAAIVCLVVSAVNILILVLFHGHERGLVCLTSCTVDVTLNVVAVHWVRHIESPIAERGNGDANLTDGDQRRHRDGHRTDVAWVQISAQRRWAQRG</sequence>
<keyword evidence="3" id="KW-1185">Reference proteome</keyword>
<gene>
    <name evidence="2" type="ORF">BC938DRAFT_472210</name>
</gene>
<accession>A0A433QU22</accession>
<name>A0A433QU22_9FUNG</name>
<organism evidence="2 3">
    <name type="scientific">Jimgerdemannia flammicorona</name>
    <dbReference type="NCBI Taxonomy" id="994334"/>
    <lineage>
        <taxon>Eukaryota</taxon>
        <taxon>Fungi</taxon>
        <taxon>Fungi incertae sedis</taxon>
        <taxon>Mucoromycota</taxon>
        <taxon>Mucoromycotina</taxon>
        <taxon>Endogonomycetes</taxon>
        <taxon>Endogonales</taxon>
        <taxon>Endogonaceae</taxon>
        <taxon>Jimgerdemannia</taxon>
    </lineage>
</organism>
<dbReference type="EMBL" id="RBNJ01001302">
    <property type="protein sequence ID" value="RUS33292.1"/>
    <property type="molecule type" value="Genomic_DNA"/>
</dbReference>
<protein>
    <submittedName>
        <fullName evidence="2">Uncharacterized protein</fullName>
    </submittedName>
</protein>
<dbReference type="PANTHER" id="PTHR38848:SF3">
    <property type="entry name" value="G-PROTEIN COUPLED RECEPTORS FAMILY 3 PROFILE DOMAIN-CONTAINING PROTEIN"/>
    <property type="match status" value="1"/>
</dbReference>
<evidence type="ECO:0000256" key="1">
    <source>
        <dbReference type="SAM" id="Phobius"/>
    </source>
</evidence>
<dbReference type="Proteomes" id="UP000274822">
    <property type="component" value="Unassembled WGS sequence"/>
</dbReference>
<feature type="transmembrane region" description="Helical" evidence="1">
    <location>
        <begin position="54"/>
        <end position="72"/>
    </location>
</feature>
<proteinExistence type="predicted"/>
<keyword evidence="1" id="KW-1133">Transmembrane helix</keyword>
<dbReference type="AlphaFoldDB" id="A0A433QU22"/>